<dbReference type="InterPro" id="IPR001647">
    <property type="entry name" value="HTH_TetR"/>
</dbReference>
<dbReference type="InterPro" id="IPR009057">
    <property type="entry name" value="Homeodomain-like_sf"/>
</dbReference>
<dbReference type="PANTHER" id="PTHR30055">
    <property type="entry name" value="HTH-TYPE TRANSCRIPTIONAL REGULATOR RUTR"/>
    <property type="match status" value="1"/>
</dbReference>
<dbReference type="AlphaFoldDB" id="A0A1I0XPJ3"/>
<accession>A0A1I0XPJ3</accession>
<protein>
    <submittedName>
        <fullName evidence="4">Transcriptional regulator, TetR family</fullName>
    </submittedName>
</protein>
<keyword evidence="5" id="KW-1185">Reference proteome</keyword>
<sequence>MSGRRLTRGERRERILAAATEVFAEAGYEGATLREVARRAQITTPVLYDHFTAKADLYSTLLDREIAALIEGWSAPDEAMAPFDLLYSRVMAIYAWIEANELGWRMIFGESPRTPELAEVHARGQQRATAQLAGLLARVPDLRLTANLQRERADEVLAEAAKSALNAIATWWWRNRDVPREEVVALTVDLLWRGLGQITDQRKDRQ</sequence>
<feature type="DNA-binding region" description="H-T-H motif" evidence="2">
    <location>
        <begin position="32"/>
        <end position="51"/>
    </location>
</feature>
<dbReference type="PRINTS" id="PR00455">
    <property type="entry name" value="HTHTETR"/>
</dbReference>
<proteinExistence type="predicted"/>
<dbReference type="Proteomes" id="UP000243799">
    <property type="component" value="Unassembled WGS sequence"/>
</dbReference>
<dbReference type="OrthoDB" id="7252896at2"/>
<keyword evidence="1 2" id="KW-0238">DNA-binding</keyword>
<reference evidence="5" key="1">
    <citation type="submission" date="2016-10" db="EMBL/GenBank/DDBJ databases">
        <authorList>
            <person name="Varghese N."/>
            <person name="Submissions S."/>
        </authorList>
    </citation>
    <scope>NUCLEOTIDE SEQUENCE [LARGE SCALE GENOMIC DNA]</scope>
    <source>
        <strain evidence="5">CGMCC 4.3568</strain>
    </source>
</reference>
<dbReference type="Gene3D" id="1.10.357.10">
    <property type="entry name" value="Tetracycline Repressor, domain 2"/>
    <property type="match status" value="1"/>
</dbReference>
<evidence type="ECO:0000256" key="2">
    <source>
        <dbReference type="PROSITE-ProRule" id="PRU00335"/>
    </source>
</evidence>
<dbReference type="EMBL" id="FOKG01000003">
    <property type="protein sequence ID" value="SFB02597.1"/>
    <property type="molecule type" value="Genomic_DNA"/>
</dbReference>
<dbReference type="GO" id="GO:0000976">
    <property type="term" value="F:transcription cis-regulatory region binding"/>
    <property type="evidence" value="ECO:0007669"/>
    <property type="project" value="TreeGrafter"/>
</dbReference>
<dbReference type="PROSITE" id="PS50977">
    <property type="entry name" value="HTH_TETR_2"/>
    <property type="match status" value="1"/>
</dbReference>
<dbReference type="InterPro" id="IPR023772">
    <property type="entry name" value="DNA-bd_HTH_TetR-type_CS"/>
</dbReference>
<dbReference type="InterPro" id="IPR050109">
    <property type="entry name" value="HTH-type_TetR-like_transc_reg"/>
</dbReference>
<dbReference type="Pfam" id="PF00440">
    <property type="entry name" value="TetR_N"/>
    <property type="match status" value="1"/>
</dbReference>
<name>A0A1I0XPJ3_9PSEU</name>
<evidence type="ECO:0000313" key="5">
    <source>
        <dbReference type="Proteomes" id="UP000243799"/>
    </source>
</evidence>
<evidence type="ECO:0000259" key="3">
    <source>
        <dbReference type="PROSITE" id="PS50977"/>
    </source>
</evidence>
<dbReference type="SUPFAM" id="SSF46689">
    <property type="entry name" value="Homeodomain-like"/>
    <property type="match status" value="1"/>
</dbReference>
<dbReference type="PANTHER" id="PTHR30055:SF226">
    <property type="entry name" value="HTH-TYPE TRANSCRIPTIONAL REGULATOR PKSA"/>
    <property type="match status" value="1"/>
</dbReference>
<feature type="domain" description="HTH tetR-type" evidence="3">
    <location>
        <begin position="9"/>
        <end position="69"/>
    </location>
</feature>
<gene>
    <name evidence="4" type="ORF">SAMN05216266_103359</name>
</gene>
<dbReference type="GO" id="GO:0003700">
    <property type="term" value="F:DNA-binding transcription factor activity"/>
    <property type="evidence" value="ECO:0007669"/>
    <property type="project" value="TreeGrafter"/>
</dbReference>
<dbReference type="PROSITE" id="PS01081">
    <property type="entry name" value="HTH_TETR_1"/>
    <property type="match status" value="1"/>
</dbReference>
<evidence type="ECO:0000313" key="4">
    <source>
        <dbReference type="EMBL" id="SFB02597.1"/>
    </source>
</evidence>
<dbReference type="RefSeq" id="WP_091671559.1">
    <property type="nucleotide sequence ID" value="NZ_FOKG01000003.1"/>
</dbReference>
<dbReference type="STRING" id="490629.SAMN05216266_103359"/>
<organism evidence="4 5">
    <name type="scientific">Amycolatopsis marina</name>
    <dbReference type="NCBI Taxonomy" id="490629"/>
    <lineage>
        <taxon>Bacteria</taxon>
        <taxon>Bacillati</taxon>
        <taxon>Actinomycetota</taxon>
        <taxon>Actinomycetes</taxon>
        <taxon>Pseudonocardiales</taxon>
        <taxon>Pseudonocardiaceae</taxon>
        <taxon>Amycolatopsis</taxon>
    </lineage>
</organism>
<evidence type="ECO:0000256" key="1">
    <source>
        <dbReference type="ARBA" id="ARBA00023125"/>
    </source>
</evidence>